<evidence type="ECO:0000313" key="3">
    <source>
        <dbReference type="EMBL" id="TFY99463.1"/>
    </source>
</evidence>
<dbReference type="InterPro" id="IPR047137">
    <property type="entry name" value="ORF3"/>
</dbReference>
<dbReference type="InterPro" id="IPR023393">
    <property type="entry name" value="START-like_dom_sf"/>
</dbReference>
<dbReference type="Proteomes" id="UP000298180">
    <property type="component" value="Unassembled WGS sequence"/>
</dbReference>
<comment type="caution">
    <text evidence="3">The sequence shown here is derived from an EMBL/GenBank/DDBJ whole genome shotgun (WGS) entry which is preliminary data.</text>
</comment>
<proteinExistence type="inferred from homology"/>
<comment type="similarity">
    <text evidence="1">Belongs to the ribosome association toxin RatA family.</text>
</comment>
<dbReference type="Gene3D" id="3.30.530.20">
    <property type="match status" value="1"/>
</dbReference>
<evidence type="ECO:0000256" key="1">
    <source>
        <dbReference type="ARBA" id="ARBA00008918"/>
    </source>
</evidence>
<sequence>MRGRTSGASTVEESIDLNVPVSTAYNQWTQFEQFPRFMTSVEQVKQVDDTHLHWRAVVAGKVKEWDAEITEQIPDERIAWRSTDGVTNAGVVTFHKIADNRTRVMLQMDYQPETAAEKVGDALGGVKLTTKGNLKRFKQLVEERGQETGAWRGTVTQH</sequence>
<dbReference type="OrthoDB" id="3695445at2"/>
<dbReference type="EMBL" id="SMLM01000004">
    <property type="protein sequence ID" value="TFY99463.1"/>
    <property type="molecule type" value="Genomic_DNA"/>
</dbReference>
<dbReference type="PANTHER" id="PTHR33824">
    <property type="entry name" value="POLYKETIDE CYCLASE/DEHYDRASE AND LIPID TRANSPORT SUPERFAMILY PROTEIN"/>
    <property type="match status" value="1"/>
</dbReference>
<organism evidence="3 4">
    <name type="scientific">Ramlibacter henchirensis</name>
    <dbReference type="NCBI Taxonomy" id="204072"/>
    <lineage>
        <taxon>Bacteria</taxon>
        <taxon>Pseudomonadati</taxon>
        <taxon>Pseudomonadota</taxon>
        <taxon>Betaproteobacteria</taxon>
        <taxon>Burkholderiales</taxon>
        <taxon>Comamonadaceae</taxon>
        <taxon>Ramlibacter</taxon>
    </lineage>
</organism>
<gene>
    <name evidence="3" type="ORF">EZ313_22920</name>
</gene>
<keyword evidence="4" id="KW-1185">Reference proteome</keyword>
<dbReference type="SUPFAM" id="SSF55961">
    <property type="entry name" value="Bet v1-like"/>
    <property type="match status" value="1"/>
</dbReference>
<evidence type="ECO:0000313" key="4">
    <source>
        <dbReference type="Proteomes" id="UP000298180"/>
    </source>
</evidence>
<accession>A0A4Z0BM25</accession>
<dbReference type="CDD" id="cd07817">
    <property type="entry name" value="SRPBCC_8"/>
    <property type="match status" value="1"/>
</dbReference>
<reference evidence="3 4" key="1">
    <citation type="submission" date="2019-03" db="EMBL/GenBank/DDBJ databases">
        <title>Ramlibacter henchirensis DSM 14656, whole genome shotgun sequence.</title>
        <authorList>
            <person name="Zhang X."/>
            <person name="Feng G."/>
            <person name="Zhu H."/>
        </authorList>
    </citation>
    <scope>NUCLEOTIDE SEQUENCE [LARGE SCALE GENOMIC DNA]</scope>
    <source>
        <strain evidence="3 4">DSM 14656</strain>
    </source>
</reference>
<dbReference type="AlphaFoldDB" id="A0A4Z0BM25"/>
<dbReference type="Pfam" id="PF03364">
    <property type="entry name" value="Polyketide_cyc"/>
    <property type="match status" value="1"/>
</dbReference>
<name>A0A4Z0BM25_9BURK</name>
<feature type="domain" description="Coenzyme Q-binding protein COQ10 START" evidence="2">
    <location>
        <begin position="18"/>
        <end position="132"/>
    </location>
</feature>
<evidence type="ECO:0000259" key="2">
    <source>
        <dbReference type="Pfam" id="PF03364"/>
    </source>
</evidence>
<protein>
    <submittedName>
        <fullName evidence="3">SRPBCC family protein</fullName>
    </submittedName>
</protein>
<dbReference type="InterPro" id="IPR005031">
    <property type="entry name" value="COQ10_START"/>
</dbReference>
<dbReference type="PANTHER" id="PTHR33824:SF7">
    <property type="entry name" value="POLYKETIDE CYCLASE_DEHYDRASE AND LIPID TRANSPORT SUPERFAMILY PROTEIN"/>
    <property type="match status" value="1"/>
</dbReference>